<reference evidence="5 7" key="1">
    <citation type="journal article" date="2018" name="Gigascience">
        <title>Genomes of trombidid mites reveal novel predicted allergens and laterally-transferred genes associated with secondary metabolism.</title>
        <authorList>
            <person name="Dong X."/>
            <person name="Chaisiri K."/>
            <person name="Xia D."/>
            <person name="Armstrong S.D."/>
            <person name="Fang Y."/>
            <person name="Donnelly M.J."/>
            <person name="Kadowaki T."/>
            <person name="McGarry J.W."/>
            <person name="Darby A.C."/>
            <person name="Makepeace B.L."/>
        </authorList>
    </citation>
    <scope>NUCLEOTIDE SEQUENCE [LARGE SCALE GENOMIC DNA]</scope>
    <source>
        <strain evidence="5">UoL-WK</strain>
    </source>
</reference>
<dbReference type="OrthoDB" id="6434573at2759"/>
<evidence type="ECO:0000313" key="6">
    <source>
        <dbReference type="EMBL" id="RWS12827.1"/>
    </source>
</evidence>
<keyword evidence="3" id="KW-0472">Membrane</keyword>
<dbReference type="Pfam" id="PF07707">
    <property type="entry name" value="BACK"/>
    <property type="match status" value="1"/>
</dbReference>
<dbReference type="Proteomes" id="UP000285301">
    <property type="component" value="Unassembled WGS sequence"/>
</dbReference>
<keyword evidence="3" id="KW-0812">Transmembrane</keyword>
<feature type="domain" description="BTB" evidence="4">
    <location>
        <begin position="8"/>
        <end position="78"/>
    </location>
</feature>
<keyword evidence="1" id="KW-0880">Kelch repeat</keyword>
<organism evidence="5 7">
    <name type="scientific">Dinothrombium tinctorium</name>
    <dbReference type="NCBI Taxonomy" id="1965070"/>
    <lineage>
        <taxon>Eukaryota</taxon>
        <taxon>Metazoa</taxon>
        <taxon>Ecdysozoa</taxon>
        <taxon>Arthropoda</taxon>
        <taxon>Chelicerata</taxon>
        <taxon>Arachnida</taxon>
        <taxon>Acari</taxon>
        <taxon>Acariformes</taxon>
        <taxon>Trombidiformes</taxon>
        <taxon>Prostigmata</taxon>
        <taxon>Anystina</taxon>
        <taxon>Parasitengona</taxon>
        <taxon>Trombidioidea</taxon>
        <taxon>Trombidiidae</taxon>
        <taxon>Dinothrombium</taxon>
    </lineage>
</organism>
<evidence type="ECO:0000256" key="2">
    <source>
        <dbReference type="ARBA" id="ARBA00022737"/>
    </source>
</evidence>
<name>A0A443RC42_9ACAR</name>
<reference evidence="5" key="2">
    <citation type="submission" date="2018-11" db="EMBL/GenBank/DDBJ databases">
        <title>Trombidioid mite genomics.</title>
        <authorList>
            <person name="Dong X."/>
        </authorList>
    </citation>
    <scope>NUCLEOTIDE SEQUENCE</scope>
    <source>
        <strain evidence="5">UoL-WK</strain>
    </source>
</reference>
<dbReference type="EMBL" id="NCKU01001195">
    <property type="protein sequence ID" value="RWS12827.1"/>
    <property type="molecule type" value="Genomic_DNA"/>
</dbReference>
<dbReference type="PANTHER" id="PTHR45632">
    <property type="entry name" value="LD33804P"/>
    <property type="match status" value="1"/>
</dbReference>
<evidence type="ECO:0000313" key="5">
    <source>
        <dbReference type="EMBL" id="RWS12820.1"/>
    </source>
</evidence>
<evidence type="ECO:0000256" key="3">
    <source>
        <dbReference type="SAM" id="Phobius"/>
    </source>
</evidence>
<dbReference type="PROSITE" id="PS50097">
    <property type="entry name" value="BTB"/>
    <property type="match status" value="1"/>
</dbReference>
<dbReference type="Pfam" id="PF00651">
    <property type="entry name" value="BTB"/>
    <property type="match status" value="1"/>
</dbReference>
<proteinExistence type="predicted"/>
<dbReference type="EMBL" id="NCKU01001196">
    <property type="protein sequence ID" value="RWS12820.1"/>
    <property type="molecule type" value="Genomic_DNA"/>
</dbReference>
<evidence type="ECO:0000259" key="4">
    <source>
        <dbReference type="PROSITE" id="PS50097"/>
    </source>
</evidence>
<dbReference type="Gene3D" id="1.25.40.420">
    <property type="match status" value="1"/>
</dbReference>
<comment type="caution">
    <text evidence="5">The sequence shown here is derived from an EMBL/GenBank/DDBJ whole genome shotgun (WGS) entry which is preliminary data.</text>
</comment>
<dbReference type="InterPro" id="IPR011333">
    <property type="entry name" value="SKP1/BTB/POZ_sf"/>
</dbReference>
<keyword evidence="7" id="KW-1185">Reference proteome</keyword>
<feature type="transmembrane region" description="Helical" evidence="3">
    <location>
        <begin position="20"/>
        <end position="38"/>
    </location>
</feature>
<dbReference type="PANTHER" id="PTHR45632:SF3">
    <property type="entry name" value="KELCH-LIKE PROTEIN 32"/>
    <property type="match status" value="1"/>
</dbReference>
<keyword evidence="3" id="KW-1133">Transmembrane helix</keyword>
<accession>A0A443RC42</accession>
<dbReference type="InterPro" id="IPR000210">
    <property type="entry name" value="BTB/POZ_dom"/>
</dbReference>
<dbReference type="Gene3D" id="3.30.710.10">
    <property type="entry name" value="Potassium Channel Kv1.1, Chain A"/>
    <property type="match status" value="1"/>
</dbReference>
<sequence length="239" mass="28409">NNNRNLYYDMEIYVEQDTYKVHRFIIACFIPFLFHRLAKQSDNQLMKPIARIRLKNVPSIAIQNIVEYLYTGSMRPTEMNFEPVLETSIKCFMHDFADRWIDAFEAKLGAVVLQMLFRLRLAQKYQWKEYVKLLTEAIALDFENLLITDSFEKLTHEEIANFLRQDEINVESEVVLFLAAIKWLNANWIERKKFAVFLMQQIRFEFMTEMELFACLNPPILNEIIEIDSVKMMIADALL</sequence>
<dbReference type="CDD" id="cd18186">
    <property type="entry name" value="BTB_POZ_ZBTB_KLHL-like"/>
    <property type="match status" value="1"/>
</dbReference>
<evidence type="ECO:0000313" key="7">
    <source>
        <dbReference type="Proteomes" id="UP000285301"/>
    </source>
</evidence>
<dbReference type="InterPro" id="IPR011705">
    <property type="entry name" value="BACK"/>
</dbReference>
<protein>
    <submittedName>
        <fullName evidence="5">Ring canal kelch-like protein</fullName>
    </submittedName>
</protein>
<keyword evidence="2" id="KW-0677">Repeat</keyword>
<dbReference type="SMART" id="SM00875">
    <property type="entry name" value="BACK"/>
    <property type="match status" value="1"/>
</dbReference>
<evidence type="ECO:0000256" key="1">
    <source>
        <dbReference type="ARBA" id="ARBA00022441"/>
    </source>
</evidence>
<gene>
    <name evidence="6" type="ORF">B4U79_17412</name>
    <name evidence="5" type="ORF">B4U79_17414</name>
</gene>
<feature type="non-terminal residue" evidence="5">
    <location>
        <position position="1"/>
    </location>
</feature>
<dbReference type="STRING" id="1965070.A0A443RC42"/>
<dbReference type="AlphaFoldDB" id="A0A443RC42"/>
<dbReference type="SUPFAM" id="SSF54695">
    <property type="entry name" value="POZ domain"/>
    <property type="match status" value="1"/>
</dbReference>